<evidence type="ECO:0000256" key="2">
    <source>
        <dbReference type="SAM" id="Phobius"/>
    </source>
</evidence>
<organism evidence="4 5">
    <name type="scientific">Coprinellus micaceus</name>
    <name type="common">Glistening ink-cap mushroom</name>
    <name type="synonym">Coprinus micaceus</name>
    <dbReference type="NCBI Taxonomy" id="71717"/>
    <lineage>
        <taxon>Eukaryota</taxon>
        <taxon>Fungi</taxon>
        <taxon>Dikarya</taxon>
        <taxon>Basidiomycota</taxon>
        <taxon>Agaricomycotina</taxon>
        <taxon>Agaricomycetes</taxon>
        <taxon>Agaricomycetidae</taxon>
        <taxon>Agaricales</taxon>
        <taxon>Agaricineae</taxon>
        <taxon>Psathyrellaceae</taxon>
        <taxon>Coprinellus</taxon>
    </lineage>
</organism>
<dbReference type="Gene3D" id="3.40.50.1460">
    <property type="match status" value="1"/>
</dbReference>
<feature type="region of interest" description="Disordered" evidence="1">
    <location>
        <begin position="338"/>
        <end position="360"/>
    </location>
</feature>
<dbReference type="Proteomes" id="UP000298030">
    <property type="component" value="Unassembled WGS sequence"/>
</dbReference>
<dbReference type="GO" id="GO:0004197">
    <property type="term" value="F:cysteine-type endopeptidase activity"/>
    <property type="evidence" value="ECO:0007669"/>
    <property type="project" value="InterPro"/>
</dbReference>
<accession>A0A4Y7S3U5</accession>
<protein>
    <recommendedName>
        <fullName evidence="3">Peptidase C14 caspase domain-containing protein</fullName>
    </recommendedName>
</protein>
<name>A0A4Y7S3U5_COPMI</name>
<evidence type="ECO:0000259" key="3">
    <source>
        <dbReference type="Pfam" id="PF00656"/>
    </source>
</evidence>
<dbReference type="OrthoDB" id="10255174at2759"/>
<evidence type="ECO:0000313" key="4">
    <source>
        <dbReference type="EMBL" id="TEB15824.1"/>
    </source>
</evidence>
<dbReference type="Pfam" id="PF00656">
    <property type="entry name" value="Peptidase_C14"/>
    <property type="match status" value="1"/>
</dbReference>
<dbReference type="AlphaFoldDB" id="A0A4Y7S3U5"/>
<proteinExistence type="predicted"/>
<feature type="domain" description="Peptidase C14 caspase" evidence="3">
    <location>
        <begin position="139"/>
        <end position="464"/>
    </location>
</feature>
<feature type="region of interest" description="Disordered" evidence="1">
    <location>
        <begin position="1"/>
        <end position="20"/>
    </location>
</feature>
<evidence type="ECO:0000313" key="5">
    <source>
        <dbReference type="Proteomes" id="UP000298030"/>
    </source>
</evidence>
<comment type="caution">
    <text evidence="4">The sequence shown here is derived from an EMBL/GenBank/DDBJ whole genome shotgun (WGS) entry which is preliminary data.</text>
</comment>
<gene>
    <name evidence="4" type="ORF">FA13DRAFT_821126</name>
</gene>
<keyword evidence="5" id="KW-1185">Reference proteome</keyword>
<dbReference type="EMBL" id="QPFP01000344">
    <property type="protein sequence ID" value="TEB15824.1"/>
    <property type="molecule type" value="Genomic_DNA"/>
</dbReference>
<keyword evidence="2" id="KW-0812">Transmembrane</keyword>
<dbReference type="InterPro" id="IPR011600">
    <property type="entry name" value="Pept_C14_caspase"/>
</dbReference>
<keyword evidence="2" id="KW-1133">Transmembrane helix</keyword>
<keyword evidence="2" id="KW-0472">Membrane</keyword>
<feature type="transmembrane region" description="Helical" evidence="2">
    <location>
        <begin position="48"/>
        <end position="69"/>
    </location>
</feature>
<dbReference type="GO" id="GO:0006508">
    <property type="term" value="P:proteolysis"/>
    <property type="evidence" value="ECO:0007669"/>
    <property type="project" value="InterPro"/>
</dbReference>
<feature type="compositionally biased region" description="Basic and acidic residues" evidence="1">
    <location>
        <begin position="1"/>
        <end position="11"/>
    </location>
</feature>
<evidence type="ECO:0000256" key="1">
    <source>
        <dbReference type="SAM" id="MobiDB-lite"/>
    </source>
</evidence>
<sequence length="480" mass="52602">MPPSESPRRSNTDSSTGSKFPPTRANKVIIWLTLQFTTIILWGTQTILFFGVVCVIVGYIGCFTVVQLSSGWKGPLLWFLCEVLLSGVRTVIWAANPEWDDARRPIVLEKVKKNDGTTTRSSSYGIGWTLDSPTADDMHALLIGVNNCNTADFENLEKAKSDAQSVAKYLEETLLVPPSQIRTLYDTDATRVKIVEELKSLRHRGSVTPDAPIIIYYAGHSFVSDDGSTYLVPHLPNGDRQLTGEPEKYCLPYSEIVDLLRHVADEKTDNIVVILDSCHAGAMGHNSHFDTQPNSAISTFSPVHPGPSHSIPSGLPSAISEQSPIEGSLGVSLLPSISRTSDTEGVPELSLTGLPPSPERQDEALAVGALTQRLNQAEDHEIRDRGKEKKRQKKITKATTEILVGHSSHLLLAGADSRQQAYEDPVRGGQFTRVLLKVLEEAGESGELQTMTYQDLVERIQDDFGAIIVDPTKTSEHQTL</sequence>
<reference evidence="4 5" key="1">
    <citation type="journal article" date="2019" name="Nat. Ecol. Evol.">
        <title>Megaphylogeny resolves global patterns of mushroom evolution.</title>
        <authorList>
            <person name="Varga T."/>
            <person name="Krizsan K."/>
            <person name="Foldi C."/>
            <person name="Dima B."/>
            <person name="Sanchez-Garcia M."/>
            <person name="Sanchez-Ramirez S."/>
            <person name="Szollosi G.J."/>
            <person name="Szarkandi J.G."/>
            <person name="Papp V."/>
            <person name="Albert L."/>
            <person name="Andreopoulos W."/>
            <person name="Angelini C."/>
            <person name="Antonin V."/>
            <person name="Barry K.W."/>
            <person name="Bougher N.L."/>
            <person name="Buchanan P."/>
            <person name="Buyck B."/>
            <person name="Bense V."/>
            <person name="Catcheside P."/>
            <person name="Chovatia M."/>
            <person name="Cooper J."/>
            <person name="Damon W."/>
            <person name="Desjardin D."/>
            <person name="Finy P."/>
            <person name="Geml J."/>
            <person name="Haridas S."/>
            <person name="Hughes K."/>
            <person name="Justo A."/>
            <person name="Karasinski D."/>
            <person name="Kautmanova I."/>
            <person name="Kiss B."/>
            <person name="Kocsube S."/>
            <person name="Kotiranta H."/>
            <person name="LaButti K.M."/>
            <person name="Lechner B.E."/>
            <person name="Liimatainen K."/>
            <person name="Lipzen A."/>
            <person name="Lukacs Z."/>
            <person name="Mihaltcheva S."/>
            <person name="Morgado L.N."/>
            <person name="Niskanen T."/>
            <person name="Noordeloos M.E."/>
            <person name="Ohm R.A."/>
            <person name="Ortiz-Santana B."/>
            <person name="Ovrebo C."/>
            <person name="Racz N."/>
            <person name="Riley R."/>
            <person name="Savchenko A."/>
            <person name="Shiryaev A."/>
            <person name="Soop K."/>
            <person name="Spirin V."/>
            <person name="Szebenyi C."/>
            <person name="Tomsovsky M."/>
            <person name="Tulloss R.E."/>
            <person name="Uehling J."/>
            <person name="Grigoriev I.V."/>
            <person name="Vagvolgyi C."/>
            <person name="Papp T."/>
            <person name="Martin F.M."/>
            <person name="Miettinen O."/>
            <person name="Hibbett D.S."/>
            <person name="Nagy L.G."/>
        </authorList>
    </citation>
    <scope>NUCLEOTIDE SEQUENCE [LARGE SCALE GENOMIC DNA]</scope>
    <source>
        <strain evidence="4 5">FP101781</strain>
    </source>
</reference>